<dbReference type="Proteomes" id="UP000297527">
    <property type="component" value="Unassembled WGS sequence"/>
</dbReference>
<dbReference type="AlphaFoldDB" id="A0A4Z1IA01"/>
<evidence type="ECO:0000313" key="3">
    <source>
        <dbReference type="Proteomes" id="UP000297527"/>
    </source>
</evidence>
<name>A0A4Z1IA01_9HELO</name>
<sequence>MHAAQTTDEQASSLKALSCNKVLAGKLEAGCLCIKSHLPDTAVGSLRSSPASMWGENAESRVLTQDERKKEGITRHQG</sequence>
<gene>
    <name evidence="2" type="ORF">BCON_0119g00060</name>
</gene>
<proteinExistence type="predicted"/>
<accession>A0A4Z1IA01</accession>
<comment type="caution">
    <text evidence="2">The sequence shown here is derived from an EMBL/GenBank/DDBJ whole genome shotgun (WGS) entry which is preliminary data.</text>
</comment>
<reference evidence="2 3" key="1">
    <citation type="submission" date="2017-12" db="EMBL/GenBank/DDBJ databases">
        <title>Comparative genomics of Botrytis spp.</title>
        <authorList>
            <person name="Valero-Jimenez C.A."/>
            <person name="Tapia P."/>
            <person name="Veloso J."/>
            <person name="Silva-Moreno E."/>
            <person name="Staats M."/>
            <person name="Valdes J.H."/>
            <person name="Van Kan J.A.L."/>
        </authorList>
    </citation>
    <scope>NUCLEOTIDE SEQUENCE [LARGE SCALE GENOMIC DNA]</scope>
    <source>
        <strain evidence="2 3">MUCL11595</strain>
    </source>
</reference>
<feature type="compositionally biased region" description="Basic and acidic residues" evidence="1">
    <location>
        <begin position="64"/>
        <end position="78"/>
    </location>
</feature>
<dbReference type="EMBL" id="PQXN01000119">
    <property type="protein sequence ID" value="TGO53683.1"/>
    <property type="molecule type" value="Genomic_DNA"/>
</dbReference>
<evidence type="ECO:0000256" key="1">
    <source>
        <dbReference type="SAM" id="MobiDB-lite"/>
    </source>
</evidence>
<evidence type="ECO:0000313" key="2">
    <source>
        <dbReference type="EMBL" id="TGO53683.1"/>
    </source>
</evidence>
<feature type="region of interest" description="Disordered" evidence="1">
    <location>
        <begin position="45"/>
        <end position="78"/>
    </location>
</feature>
<protein>
    <submittedName>
        <fullName evidence="2">Uncharacterized protein</fullName>
    </submittedName>
</protein>
<keyword evidence="3" id="KW-1185">Reference proteome</keyword>
<organism evidence="2 3">
    <name type="scientific">Botryotinia convoluta</name>
    <dbReference type="NCBI Taxonomy" id="54673"/>
    <lineage>
        <taxon>Eukaryota</taxon>
        <taxon>Fungi</taxon>
        <taxon>Dikarya</taxon>
        <taxon>Ascomycota</taxon>
        <taxon>Pezizomycotina</taxon>
        <taxon>Leotiomycetes</taxon>
        <taxon>Helotiales</taxon>
        <taxon>Sclerotiniaceae</taxon>
        <taxon>Botryotinia</taxon>
    </lineage>
</organism>